<evidence type="ECO:0000259" key="2">
    <source>
        <dbReference type="Pfam" id="PF07811"/>
    </source>
</evidence>
<dbReference type="EMBL" id="JAKFGM010000001">
    <property type="protein sequence ID" value="MCF2513770.1"/>
    <property type="molecule type" value="Genomic_DNA"/>
</dbReference>
<organism evidence="3 4">
    <name type="scientific">Sphingomonas cremea</name>
    <dbReference type="NCBI Taxonomy" id="2904799"/>
    <lineage>
        <taxon>Bacteria</taxon>
        <taxon>Pseudomonadati</taxon>
        <taxon>Pseudomonadota</taxon>
        <taxon>Alphaproteobacteria</taxon>
        <taxon>Sphingomonadales</taxon>
        <taxon>Sphingomonadaceae</taxon>
        <taxon>Sphingomonas</taxon>
    </lineage>
</organism>
<sequence>MIRRFQSLRRDERGTAVIEFAFIAPMLALLTIGVVDMSNAFGRKLMLEQAAQRSIEKIMQTTGVLTVEQTIASEAVCQYNGTNDDGTCKTSPMTTDNVTVTHRLECNGVLTNADDCSVGEDESRWIQVTIWDDYEPMFPIHFAGISNNGKYHLQATAGMRTE</sequence>
<comment type="caution">
    <text evidence="3">The sequence shown here is derived from an EMBL/GenBank/DDBJ whole genome shotgun (WGS) entry which is preliminary data.</text>
</comment>
<feature type="transmembrane region" description="Helical" evidence="1">
    <location>
        <begin position="16"/>
        <end position="35"/>
    </location>
</feature>
<accession>A0A9X1QIK0</accession>
<keyword evidence="1" id="KW-1133">Transmembrane helix</keyword>
<name>A0A9X1QIK0_9SPHN</name>
<reference evidence="3" key="1">
    <citation type="submission" date="2022-01" db="EMBL/GenBank/DDBJ databases">
        <authorList>
            <person name="Jo J.-H."/>
            <person name="Im W.-T."/>
        </authorList>
    </citation>
    <scope>NUCLEOTIDE SEQUENCE</scope>
    <source>
        <strain evidence="3">G124</strain>
    </source>
</reference>
<keyword evidence="1" id="KW-0812">Transmembrane</keyword>
<evidence type="ECO:0000256" key="1">
    <source>
        <dbReference type="SAM" id="Phobius"/>
    </source>
</evidence>
<evidence type="ECO:0000313" key="4">
    <source>
        <dbReference type="Proteomes" id="UP001139410"/>
    </source>
</evidence>
<protein>
    <submittedName>
        <fullName evidence="3">Pilus assembly protein</fullName>
    </submittedName>
</protein>
<dbReference type="InterPro" id="IPR012495">
    <property type="entry name" value="TadE-like_dom"/>
</dbReference>
<proteinExistence type="predicted"/>
<keyword evidence="4" id="KW-1185">Reference proteome</keyword>
<dbReference type="RefSeq" id="WP_235066268.1">
    <property type="nucleotide sequence ID" value="NZ_JAKFGM010000001.1"/>
</dbReference>
<feature type="domain" description="TadE-like" evidence="2">
    <location>
        <begin position="14"/>
        <end position="53"/>
    </location>
</feature>
<dbReference type="AlphaFoldDB" id="A0A9X1QIK0"/>
<keyword evidence="1" id="KW-0472">Membrane</keyword>
<dbReference type="Pfam" id="PF07811">
    <property type="entry name" value="TadE"/>
    <property type="match status" value="1"/>
</dbReference>
<evidence type="ECO:0000313" key="3">
    <source>
        <dbReference type="EMBL" id="MCF2513770.1"/>
    </source>
</evidence>
<dbReference type="Proteomes" id="UP001139410">
    <property type="component" value="Unassembled WGS sequence"/>
</dbReference>
<gene>
    <name evidence="3" type="ORF">LVY65_01635</name>
</gene>